<dbReference type="SUPFAM" id="SSF51658">
    <property type="entry name" value="Xylose isomerase-like"/>
    <property type="match status" value="1"/>
</dbReference>
<keyword evidence="3" id="KW-1185">Reference proteome</keyword>
<dbReference type="PANTHER" id="PTHR12110">
    <property type="entry name" value="HYDROXYPYRUVATE ISOMERASE"/>
    <property type="match status" value="1"/>
</dbReference>
<dbReference type="Pfam" id="PF01261">
    <property type="entry name" value="AP_endonuc_2"/>
    <property type="match status" value="1"/>
</dbReference>
<dbReference type="InterPro" id="IPR050312">
    <property type="entry name" value="IolE/XylAMocC-like"/>
</dbReference>
<evidence type="ECO:0000313" key="2">
    <source>
        <dbReference type="EMBL" id="UNS95334.1"/>
    </source>
</evidence>
<feature type="domain" description="Xylose isomerase-like TIM barrel" evidence="1">
    <location>
        <begin position="38"/>
        <end position="237"/>
    </location>
</feature>
<dbReference type="EMBL" id="CP093846">
    <property type="protein sequence ID" value="UNS95334.1"/>
    <property type="molecule type" value="Genomic_DNA"/>
</dbReference>
<dbReference type="Gene3D" id="3.20.20.150">
    <property type="entry name" value="Divalent-metal-dependent TIM barrel enzymes"/>
    <property type="match status" value="1"/>
</dbReference>
<proteinExistence type="predicted"/>
<evidence type="ECO:0000259" key="1">
    <source>
        <dbReference type="Pfam" id="PF01261"/>
    </source>
</evidence>
<dbReference type="Proteomes" id="UP001202244">
    <property type="component" value="Chromosome"/>
</dbReference>
<keyword evidence="2" id="KW-0413">Isomerase</keyword>
<gene>
    <name evidence="2" type="ORF">MMF93_01760</name>
</gene>
<dbReference type="PANTHER" id="PTHR12110:SF41">
    <property type="entry name" value="INOSOSE DEHYDRATASE"/>
    <property type="match status" value="1"/>
</dbReference>
<sequence length="278" mass="29945">MSTTTTPAGGVTPAAPLSVQLYSVREQLADDLDAALSRLARIGFRHVEPFGLGSPQQPADARMAHARRLRRSLDAAGLGVSTVHAGLPTDLSQLAAECAVLGADTVLVPHPHLVPGFDEDAFTDPARLDAFAGTLTDAAHELAGHGLRLGYHNHWFEWTPLPDGTPAWDRFWDRSRDALVAELDLYWTVTAGADPAHVLAQLGDRAVAVHLKDGPARRDAPQTPIGTGEVDLTAALREAPRGIRWHVAEIDTTDMDVYALLEHNARALVGRGLSRWAR</sequence>
<dbReference type="InterPro" id="IPR013022">
    <property type="entry name" value="Xyl_isomerase-like_TIM-brl"/>
</dbReference>
<name>A0ABY3XLQ2_9ACTN</name>
<dbReference type="GO" id="GO:0016853">
    <property type="term" value="F:isomerase activity"/>
    <property type="evidence" value="ECO:0007669"/>
    <property type="project" value="UniProtKB-KW"/>
</dbReference>
<organism evidence="2 3">
    <name type="scientific">Streptomyces tubbatahanensis</name>
    <dbReference type="NCBI Taxonomy" id="2923272"/>
    <lineage>
        <taxon>Bacteria</taxon>
        <taxon>Bacillati</taxon>
        <taxon>Actinomycetota</taxon>
        <taxon>Actinomycetes</taxon>
        <taxon>Kitasatosporales</taxon>
        <taxon>Streptomycetaceae</taxon>
        <taxon>Streptomyces</taxon>
    </lineage>
</organism>
<accession>A0ABY3XLQ2</accession>
<dbReference type="InterPro" id="IPR036237">
    <property type="entry name" value="Xyl_isomerase-like_sf"/>
</dbReference>
<reference evidence="2 3" key="1">
    <citation type="journal article" date="2023" name="Microbiol. Spectr.">
        <title>Synergy between Genome Mining, Metabolomics, and Bioinformatics Uncovers Antibacterial Chlorinated Carbazole Alkaloids and Their Biosynthetic Gene Cluster from Streptomyces tubbatahanensis sp. nov., a Novel Actinomycete Isolated from Sulu Sea, Philippines.</title>
        <authorList>
            <person name="Tenebro C.P."/>
            <person name="Trono D.J.V.L."/>
            <person name="Balida L.A.P."/>
            <person name="Bayog L.K.A."/>
            <person name="Bruna J.R."/>
            <person name="Sabido E.M."/>
            <person name="Caspe D.P.C."/>
            <person name="de Los Santos E.L.C."/>
            <person name="Saludes J.P."/>
            <person name="Dalisay D.S."/>
        </authorList>
    </citation>
    <scope>NUCLEOTIDE SEQUENCE [LARGE SCALE GENOMIC DNA]</scope>
    <source>
        <strain evidence="2 3">DSD3025</strain>
    </source>
</reference>
<dbReference type="RefSeq" id="WP_242748869.1">
    <property type="nucleotide sequence ID" value="NZ_CP093846.1"/>
</dbReference>
<protein>
    <submittedName>
        <fullName evidence="2">Sugar phosphate isomerase/epimerase</fullName>
    </submittedName>
</protein>
<evidence type="ECO:0000313" key="3">
    <source>
        <dbReference type="Proteomes" id="UP001202244"/>
    </source>
</evidence>